<gene>
    <name evidence="2" type="ORF">BDP27DRAFT_1426274</name>
</gene>
<name>A0A9P5U2L7_9AGAR</name>
<proteinExistence type="predicted"/>
<keyword evidence="3" id="KW-1185">Reference proteome</keyword>
<dbReference type="EMBL" id="JADNRY010000132">
    <property type="protein sequence ID" value="KAF9064051.1"/>
    <property type="molecule type" value="Genomic_DNA"/>
</dbReference>
<comment type="caution">
    <text evidence="2">The sequence shown here is derived from an EMBL/GenBank/DDBJ whole genome shotgun (WGS) entry which is preliminary data.</text>
</comment>
<protein>
    <submittedName>
        <fullName evidence="2">Uncharacterized protein</fullName>
    </submittedName>
</protein>
<feature type="compositionally biased region" description="Basic residues" evidence="1">
    <location>
        <begin position="274"/>
        <end position="284"/>
    </location>
</feature>
<feature type="compositionally biased region" description="Low complexity" evidence="1">
    <location>
        <begin position="206"/>
        <end position="234"/>
    </location>
</feature>
<evidence type="ECO:0000313" key="3">
    <source>
        <dbReference type="Proteomes" id="UP000772434"/>
    </source>
</evidence>
<organism evidence="2 3">
    <name type="scientific">Rhodocollybia butyracea</name>
    <dbReference type="NCBI Taxonomy" id="206335"/>
    <lineage>
        <taxon>Eukaryota</taxon>
        <taxon>Fungi</taxon>
        <taxon>Dikarya</taxon>
        <taxon>Basidiomycota</taxon>
        <taxon>Agaricomycotina</taxon>
        <taxon>Agaricomycetes</taxon>
        <taxon>Agaricomycetidae</taxon>
        <taxon>Agaricales</taxon>
        <taxon>Marasmiineae</taxon>
        <taxon>Omphalotaceae</taxon>
        <taxon>Rhodocollybia</taxon>
    </lineage>
</organism>
<dbReference type="Proteomes" id="UP000772434">
    <property type="component" value="Unassembled WGS sequence"/>
</dbReference>
<evidence type="ECO:0000313" key="2">
    <source>
        <dbReference type="EMBL" id="KAF9064051.1"/>
    </source>
</evidence>
<accession>A0A9P5U2L7</accession>
<reference evidence="2" key="1">
    <citation type="submission" date="2020-11" db="EMBL/GenBank/DDBJ databases">
        <authorList>
            <consortium name="DOE Joint Genome Institute"/>
            <person name="Ahrendt S."/>
            <person name="Riley R."/>
            <person name="Andreopoulos W."/>
            <person name="Labutti K."/>
            <person name="Pangilinan J."/>
            <person name="Ruiz-Duenas F.J."/>
            <person name="Barrasa J.M."/>
            <person name="Sanchez-Garcia M."/>
            <person name="Camarero S."/>
            <person name="Miyauchi S."/>
            <person name="Serrano A."/>
            <person name="Linde D."/>
            <person name="Babiker R."/>
            <person name="Drula E."/>
            <person name="Ayuso-Fernandez I."/>
            <person name="Pacheco R."/>
            <person name="Padilla G."/>
            <person name="Ferreira P."/>
            <person name="Barriuso J."/>
            <person name="Kellner H."/>
            <person name="Castanera R."/>
            <person name="Alfaro M."/>
            <person name="Ramirez L."/>
            <person name="Pisabarro A.G."/>
            <person name="Kuo A."/>
            <person name="Tritt A."/>
            <person name="Lipzen A."/>
            <person name="He G."/>
            <person name="Yan M."/>
            <person name="Ng V."/>
            <person name="Cullen D."/>
            <person name="Martin F."/>
            <person name="Rosso M.-N."/>
            <person name="Henrissat B."/>
            <person name="Hibbett D."/>
            <person name="Martinez A.T."/>
            <person name="Grigoriev I.V."/>
        </authorList>
    </citation>
    <scope>NUCLEOTIDE SEQUENCE</scope>
    <source>
        <strain evidence="2">AH 40177</strain>
    </source>
</reference>
<evidence type="ECO:0000256" key="1">
    <source>
        <dbReference type="SAM" id="MobiDB-lite"/>
    </source>
</evidence>
<feature type="region of interest" description="Disordered" evidence="1">
    <location>
        <begin position="204"/>
        <end position="242"/>
    </location>
</feature>
<feature type="region of interest" description="Disordered" evidence="1">
    <location>
        <begin position="259"/>
        <end position="284"/>
    </location>
</feature>
<dbReference type="AlphaFoldDB" id="A0A9P5U2L7"/>
<sequence length="498" mass="54508">MTTPQSNPSTILPKEKNYMETFFNTLKVTTEQVLSATAQFRLAQVDGHPTGEFLSKLAESTAGHVDQLISYLYSQLSNTPLTDSQTKPLKKSQILKVPKNVDQLKEAQLALNKACLAHATIRGRWSEDDIRIHHFIASLRQLQASAKSRTLIYFLTSVQEAEAARLVNTPTAPSVDNGATQPENTDYAAKEAVLRKLIFKHVSGDSAPASAPSKKSSTAAKTASQPSKSAKTAPIAIEDDKEASDLPFMADPLADTSAEVIPDSKDEGGSVCKTRSKRNKKTRNSAKAIKRKALEQIIIAQVNDAIPDIKDIPSKGKPPGSRMASIKLVPDPEVNLPLSNEPIAIPASVGKQQKVQAEPIDFTPEDAGTSQHIFCPNRVIQPGQQSVVSRANRESIQFQIFLQSLTGKFGELDFSFMTDTMLNTLLNIHRDEYCGNLAKTQLYWTCANNGKKVADELANVLAHYDDPLPMDVDKEEKFHRSRASPVVLGVNNVSKLVR</sequence>